<accession>A0A9R0EB68</accession>
<evidence type="ECO:0000313" key="2">
    <source>
        <dbReference type="Proteomes" id="UP000829999"/>
    </source>
</evidence>
<dbReference type="InterPro" id="IPR043128">
    <property type="entry name" value="Rev_trsase/Diguanyl_cyclase"/>
</dbReference>
<sequence length="426" mass="49783">MPKRNGKHRFILNLKELNKFIILNHFKMEDYRTALKLIDKNYFMATIDLKDAYFLVPVAESDRVYLRFYWNSELFRDRLFEFNVLPFGLCTAPYMFTKLLKPTLEYLRSLGYLSVNYIDDFLCIGDSFSNCLNNVETTKTLLKKLGFIINNTKSNSEPNKVCTFLGFVFDSSKMCLTLPAEKRNRIKQLSNKFLNKKKCTIREFASYTGLLTSACPAVKYGWVYTKLLEREKFLALNYSNNYNKHMILPNNIKSDLIWWRDNIDHSLCSFQTDNYCLEIFSDASTTGWGVACNNRTANGHWNYSQLLLHINTLELLAAFYGLKIFASNLKNSNILLRIDNTTAIAYINKMGGIQFPHLNNIARDIWQWCEKRNLHLFASYIQSSKNVIADSESRQAHNIDTEWELAPYAFQQIIFSFERRIPSTRT</sequence>
<evidence type="ECO:0000259" key="1">
    <source>
        <dbReference type="PROSITE" id="PS50878"/>
    </source>
</evidence>
<dbReference type="InterPro" id="IPR000477">
    <property type="entry name" value="RT_dom"/>
</dbReference>
<evidence type="ECO:0000313" key="3">
    <source>
        <dbReference type="RefSeq" id="XP_050561771.1"/>
    </source>
</evidence>
<dbReference type="AlphaFoldDB" id="A0A9R0EB68"/>
<dbReference type="GO" id="GO:0071897">
    <property type="term" value="P:DNA biosynthetic process"/>
    <property type="evidence" value="ECO:0007669"/>
    <property type="project" value="UniProtKB-ARBA"/>
</dbReference>
<dbReference type="GeneID" id="118276462"/>
<proteinExistence type="predicted"/>
<dbReference type="PROSITE" id="PS50878">
    <property type="entry name" value="RT_POL"/>
    <property type="match status" value="1"/>
</dbReference>
<dbReference type="InterPro" id="IPR052055">
    <property type="entry name" value="Hepadnavirus_pol/RT"/>
</dbReference>
<dbReference type="Pfam" id="PF00078">
    <property type="entry name" value="RVT_1"/>
    <property type="match status" value="1"/>
</dbReference>
<dbReference type="PANTHER" id="PTHR33050:SF7">
    <property type="entry name" value="RIBONUCLEASE H"/>
    <property type="match status" value="1"/>
</dbReference>
<name>A0A9R0EB68_SPOFR</name>
<dbReference type="Gene3D" id="3.10.10.10">
    <property type="entry name" value="HIV Type 1 Reverse Transcriptase, subunit A, domain 1"/>
    <property type="match status" value="1"/>
</dbReference>
<dbReference type="CDD" id="cd03714">
    <property type="entry name" value="RT_DIRS1"/>
    <property type="match status" value="1"/>
</dbReference>
<dbReference type="CDD" id="cd09275">
    <property type="entry name" value="RNase_HI_RT_DIRS1"/>
    <property type="match status" value="1"/>
</dbReference>
<dbReference type="InterPro" id="IPR043502">
    <property type="entry name" value="DNA/RNA_pol_sf"/>
</dbReference>
<reference evidence="3" key="1">
    <citation type="submission" date="2025-08" db="UniProtKB">
        <authorList>
            <consortium name="RefSeq"/>
        </authorList>
    </citation>
    <scope>IDENTIFICATION</scope>
    <source>
        <tissue evidence="3">Whole larval tissue</tissue>
    </source>
</reference>
<protein>
    <submittedName>
        <fullName evidence="3">Uncharacterized protein LOC118276462 isoform X1</fullName>
    </submittedName>
</protein>
<dbReference type="Proteomes" id="UP000829999">
    <property type="component" value="Chromosome 28"/>
</dbReference>
<feature type="domain" description="Reverse transcriptase" evidence="1">
    <location>
        <begin position="1"/>
        <end position="169"/>
    </location>
</feature>
<dbReference type="SUPFAM" id="SSF56672">
    <property type="entry name" value="DNA/RNA polymerases"/>
    <property type="match status" value="1"/>
</dbReference>
<gene>
    <name evidence="3" type="primary">LOC118276462</name>
</gene>
<dbReference type="Gene3D" id="3.30.70.270">
    <property type="match status" value="1"/>
</dbReference>
<dbReference type="OrthoDB" id="2897838at2759"/>
<dbReference type="RefSeq" id="XP_050561771.1">
    <property type="nucleotide sequence ID" value="XM_050705814.1"/>
</dbReference>
<organism evidence="2 3">
    <name type="scientific">Spodoptera frugiperda</name>
    <name type="common">Fall armyworm</name>
    <dbReference type="NCBI Taxonomy" id="7108"/>
    <lineage>
        <taxon>Eukaryota</taxon>
        <taxon>Metazoa</taxon>
        <taxon>Ecdysozoa</taxon>
        <taxon>Arthropoda</taxon>
        <taxon>Hexapoda</taxon>
        <taxon>Insecta</taxon>
        <taxon>Pterygota</taxon>
        <taxon>Neoptera</taxon>
        <taxon>Endopterygota</taxon>
        <taxon>Lepidoptera</taxon>
        <taxon>Glossata</taxon>
        <taxon>Ditrysia</taxon>
        <taxon>Noctuoidea</taxon>
        <taxon>Noctuidae</taxon>
        <taxon>Amphipyrinae</taxon>
        <taxon>Spodoptera</taxon>
    </lineage>
</organism>
<keyword evidence="2" id="KW-1185">Reference proteome</keyword>
<dbReference type="PANTHER" id="PTHR33050">
    <property type="entry name" value="REVERSE TRANSCRIPTASE DOMAIN-CONTAINING PROTEIN"/>
    <property type="match status" value="1"/>
</dbReference>